<reference evidence="1" key="1">
    <citation type="journal article" date="2014" name="Front. Microbiol.">
        <title>High frequency of phylogenetically diverse reductive dehalogenase-homologous genes in deep subseafloor sedimentary metagenomes.</title>
        <authorList>
            <person name="Kawai M."/>
            <person name="Futagami T."/>
            <person name="Toyoda A."/>
            <person name="Takaki Y."/>
            <person name="Nishi S."/>
            <person name="Hori S."/>
            <person name="Arai W."/>
            <person name="Tsubouchi T."/>
            <person name="Morono Y."/>
            <person name="Uchiyama I."/>
            <person name="Ito T."/>
            <person name="Fujiyama A."/>
            <person name="Inagaki F."/>
            <person name="Takami H."/>
        </authorList>
    </citation>
    <scope>NUCLEOTIDE SEQUENCE</scope>
    <source>
        <strain evidence="1">Expedition CK06-06</strain>
    </source>
</reference>
<evidence type="ECO:0000313" key="1">
    <source>
        <dbReference type="EMBL" id="GAI60664.1"/>
    </source>
</evidence>
<dbReference type="SUPFAM" id="SSF53335">
    <property type="entry name" value="S-adenosyl-L-methionine-dependent methyltransferases"/>
    <property type="match status" value="1"/>
</dbReference>
<protein>
    <submittedName>
        <fullName evidence="1">Uncharacterized protein</fullName>
    </submittedName>
</protein>
<dbReference type="Gene3D" id="3.40.50.150">
    <property type="entry name" value="Vaccinia Virus protein VP39"/>
    <property type="match status" value="1"/>
</dbReference>
<dbReference type="CDD" id="cd02440">
    <property type="entry name" value="AdoMet_MTases"/>
    <property type="match status" value="1"/>
</dbReference>
<comment type="caution">
    <text evidence="1">The sequence shown here is derived from an EMBL/GenBank/DDBJ whole genome shotgun (WGS) entry which is preliminary data.</text>
</comment>
<organism evidence="1">
    <name type="scientific">marine sediment metagenome</name>
    <dbReference type="NCBI Taxonomy" id="412755"/>
    <lineage>
        <taxon>unclassified sequences</taxon>
        <taxon>metagenomes</taxon>
        <taxon>ecological metagenomes</taxon>
    </lineage>
</organism>
<sequence length="247" mass="29627">FVEPHIRRFAQFERWQGKKILEIGCGIGTDTINFARAGADVTAVELSEKSLEIAQKRAEVYGLQRRIRFYLGNAEELMKSVPVEPYDLVYSFGVIHHTPHPERVIEQMHHYVRPGTKVKMMVYYRYAWKVLWTLLTYGKGQFWRAAELVAQHSEAETGCPVTYTFRRRQLRGLLEHYGFRVTEMWVDHIFPYRIPDYVQYRYVRVWYFRWMPQSLFHWLEQRFGWHLCVTAEVSTKRGKEDLSILRR</sequence>
<dbReference type="Pfam" id="PF13489">
    <property type="entry name" value="Methyltransf_23"/>
    <property type="match status" value="1"/>
</dbReference>
<accession>X1RYS0</accession>
<dbReference type="InterPro" id="IPR029063">
    <property type="entry name" value="SAM-dependent_MTases_sf"/>
</dbReference>
<proteinExistence type="predicted"/>
<name>X1RYS0_9ZZZZ</name>
<feature type="non-terminal residue" evidence="1">
    <location>
        <position position="1"/>
    </location>
</feature>
<dbReference type="PANTHER" id="PTHR43861">
    <property type="entry name" value="TRANS-ACONITATE 2-METHYLTRANSFERASE-RELATED"/>
    <property type="match status" value="1"/>
</dbReference>
<gene>
    <name evidence="1" type="ORF">S12H4_04785</name>
</gene>
<dbReference type="EMBL" id="BARW01001519">
    <property type="protein sequence ID" value="GAI60664.1"/>
    <property type="molecule type" value="Genomic_DNA"/>
</dbReference>
<dbReference type="AlphaFoldDB" id="X1RYS0"/>